<evidence type="ECO:0000256" key="10">
    <source>
        <dbReference type="ARBA" id="ARBA00023125"/>
    </source>
</evidence>
<keyword evidence="8" id="KW-0347">Helicase</keyword>
<dbReference type="GO" id="GO:0042555">
    <property type="term" value="C:MCM complex"/>
    <property type="evidence" value="ECO:0007669"/>
    <property type="project" value="TreeGrafter"/>
</dbReference>
<dbReference type="InterPro" id="IPR058768">
    <property type="entry name" value="MCM9_N"/>
</dbReference>
<dbReference type="SUPFAM" id="SSF52540">
    <property type="entry name" value="P-loop containing nucleoside triphosphate hydrolases"/>
    <property type="match status" value="1"/>
</dbReference>
<dbReference type="Pfam" id="PF00493">
    <property type="entry name" value="MCM"/>
    <property type="match status" value="1"/>
</dbReference>
<dbReference type="Pfam" id="PF17207">
    <property type="entry name" value="MCM_OB"/>
    <property type="match status" value="1"/>
</dbReference>
<evidence type="ECO:0000256" key="4">
    <source>
        <dbReference type="ARBA" id="ARBA00022705"/>
    </source>
</evidence>
<protein>
    <recommendedName>
        <fullName evidence="13">DNA helicase MCM9</fullName>
        <ecNumber evidence="3">3.6.4.12</ecNumber>
    </recommendedName>
</protein>
<dbReference type="Pfam" id="PF17855">
    <property type="entry name" value="MCM_lid"/>
    <property type="match status" value="1"/>
</dbReference>
<evidence type="ECO:0000256" key="2">
    <source>
        <dbReference type="ARBA" id="ARBA00008010"/>
    </source>
</evidence>
<dbReference type="Pfam" id="PF26066">
    <property type="entry name" value="MCM9_N"/>
    <property type="match status" value="1"/>
</dbReference>
<sequence length="937" mass="103633">MESRIERYLTTHYDEEINELLNSPDELLHVAIGVSLTHLARTERPLYNALTAYPKTELDKWNRSLWQAQKSLVEGPQLFLEPGFKLKHNCHVRFTNMPSSSSTTEREGGGPPKKEPYPKLDQVGRLVKVSGTVVRMTQAPKFVEYKREYVCKRCKHEFDVEAAYEQKYVFNVPWSCPMARETGCKGVPVPKNDQPVPDYCRNYQEIRLQEVGHSNVPASILVTLENDLVDSCQPGDRVNVIGTVELRCGPGIIGKQTELTITLRANSLTKEGNKMNTGKDLAEHLCFVRAEWQGTVDEIGELAARDLLVQSICPEIHGMYPVKLAIALSLASCAQRDLSNTTATRGHSHLLLVGDPGLAKSRLLRFAADVSSRSVFTTGMGCSAAGLTAAAVKEDGEWQLEAGALVIADGGICCIDEFNLMREADKASIHEAMEQQTISVAKAGIRCTLGARCAVLAATNPKIPFSVSELEGESASLGVGGPLLSRFDLVLVLRDQYDPEWFMDVCDHILSLSVVDDAKEHFQQISPDTCWSMDTLQRHFQAIQEIDPQFSEGAKTVLNAYYLACRANPMRSQHRTTPRLLESLRRLAQAHARLLFREVVTAVDAITVVRLMESTYEMGRILKPMDVIRAKLPLGPTPPQIQEVLGNLPLERPVEDVQVKQGDPAKLEQFRRKLAEKGRNRDSGNKWETLSSQRMAQFDQDVLAKLEESARCEEEAAPAPVPVSESAPELKSKSAVDDLYSKYSYTQYKKKAAKKVKKAEPERQPVPQDGIDSEEQLNALMGGLRENFASGVGERTQRPESFHTQLDISSFLLDDDDEEEKEVESAAPREEPRTEDDSVSRYKITLPRRKKPKPIPPPPPPQDELPAAFDDIASLLANDDEDDEMGAAIPSAVAANLPAPEPTPSTCPAGGTDDGMDEALALFANIDEILSASNKAD</sequence>
<keyword evidence="11" id="KW-0234">DNA repair</keyword>
<keyword evidence="6" id="KW-0227">DNA damage</keyword>
<keyword evidence="5 15" id="KW-0547">Nucleotide-binding</keyword>
<keyword evidence="7" id="KW-0378">Hydrolase</keyword>
<evidence type="ECO:0000256" key="7">
    <source>
        <dbReference type="ARBA" id="ARBA00022801"/>
    </source>
</evidence>
<accession>A0A1Q3FWA5</accession>
<evidence type="ECO:0000256" key="14">
    <source>
        <dbReference type="ARBA" id="ARBA00047995"/>
    </source>
</evidence>
<dbReference type="InterPro" id="IPR012340">
    <property type="entry name" value="NA-bd_OB-fold"/>
</dbReference>
<dbReference type="Gene3D" id="2.40.50.140">
    <property type="entry name" value="Nucleic acid-binding proteins"/>
    <property type="match status" value="1"/>
</dbReference>
<feature type="compositionally biased region" description="Basic and acidic residues" evidence="16">
    <location>
        <begin position="823"/>
        <end position="840"/>
    </location>
</feature>
<organism evidence="18">
    <name type="scientific">Culex tarsalis</name>
    <name type="common">Encephalitis mosquito</name>
    <dbReference type="NCBI Taxonomy" id="7177"/>
    <lineage>
        <taxon>Eukaryota</taxon>
        <taxon>Metazoa</taxon>
        <taxon>Ecdysozoa</taxon>
        <taxon>Arthropoda</taxon>
        <taxon>Hexapoda</taxon>
        <taxon>Insecta</taxon>
        <taxon>Pterygota</taxon>
        <taxon>Neoptera</taxon>
        <taxon>Endopterygota</taxon>
        <taxon>Diptera</taxon>
        <taxon>Nematocera</taxon>
        <taxon>Culicoidea</taxon>
        <taxon>Culicidae</taxon>
        <taxon>Culicinae</taxon>
        <taxon>Culicini</taxon>
        <taxon>Culex</taxon>
        <taxon>Culex</taxon>
    </lineage>
</organism>
<evidence type="ECO:0000256" key="9">
    <source>
        <dbReference type="ARBA" id="ARBA00022840"/>
    </source>
</evidence>
<dbReference type="InterPro" id="IPR031327">
    <property type="entry name" value="MCM"/>
</dbReference>
<dbReference type="InterPro" id="IPR041562">
    <property type="entry name" value="MCM_lid"/>
</dbReference>
<evidence type="ECO:0000256" key="11">
    <source>
        <dbReference type="ARBA" id="ARBA00023204"/>
    </source>
</evidence>
<dbReference type="InterPro" id="IPR018525">
    <property type="entry name" value="MCM_CS"/>
</dbReference>
<feature type="compositionally biased region" description="Acidic residues" evidence="16">
    <location>
        <begin position="813"/>
        <end position="822"/>
    </location>
</feature>
<evidence type="ECO:0000256" key="12">
    <source>
        <dbReference type="ARBA" id="ARBA00023242"/>
    </source>
</evidence>
<feature type="region of interest" description="Disordered" evidence="16">
    <location>
        <begin position="95"/>
        <end position="119"/>
    </location>
</feature>
<comment type="subcellular location">
    <subcellularLocation>
        <location evidence="1">Nucleus</location>
    </subcellularLocation>
</comment>
<feature type="region of interest" description="Disordered" evidence="16">
    <location>
        <begin position="753"/>
        <end position="914"/>
    </location>
</feature>
<dbReference type="PROSITE" id="PS00847">
    <property type="entry name" value="MCM_1"/>
    <property type="match status" value="1"/>
</dbReference>
<evidence type="ECO:0000256" key="1">
    <source>
        <dbReference type="ARBA" id="ARBA00004123"/>
    </source>
</evidence>
<feature type="compositionally biased region" description="Basic and acidic residues" evidence="16">
    <location>
        <begin position="104"/>
        <end position="118"/>
    </location>
</feature>
<dbReference type="GO" id="GO:0000724">
    <property type="term" value="P:double-strand break repair via homologous recombination"/>
    <property type="evidence" value="ECO:0007669"/>
    <property type="project" value="TreeGrafter"/>
</dbReference>
<dbReference type="InterPro" id="IPR027417">
    <property type="entry name" value="P-loop_NTPase"/>
</dbReference>
<feature type="compositionally biased region" description="Pro residues" evidence="16">
    <location>
        <begin position="854"/>
        <end position="863"/>
    </location>
</feature>
<evidence type="ECO:0000256" key="13">
    <source>
        <dbReference type="ARBA" id="ARBA00041085"/>
    </source>
</evidence>
<evidence type="ECO:0000256" key="5">
    <source>
        <dbReference type="ARBA" id="ARBA00022741"/>
    </source>
</evidence>
<feature type="domain" description="MCM C-terminal AAA(+) ATPase" evidence="17">
    <location>
        <begin position="304"/>
        <end position="509"/>
    </location>
</feature>
<evidence type="ECO:0000313" key="18">
    <source>
        <dbReference type="EMBL" id="JAV31746.1"/>
    </source>
</evidence>
<evidence type="ECO:0000256" key="8">
    <source>
        <dbReference type="ARBA" id="ARBA00022806"/>
    </source>
</evidence>
<dbReference type="Gene3D" id="2.20.28.10">
    <property type="match status" value="1"/>
</dbReference>
<keyword evidence="12" id="KW-0539">Nucleus</keyword>
<dbReference type="GO" id="GO:0006260">
    <property type="term" value="P:DNA replication"/>
    <property type="evidence" value="ECO:0007669"/>
    <property type="project" value="InterPro"/>
</dbReference>
<evidence type="ECO:0000256" key="16">
    <source>
        <dbReference type="SAM" id="MobiDB-lite"/>
    </source>
</evidence>
<dbReference type="SUPFAM" id="SSF50249">
    <property type="entry name" value="Nucleic acid-binding proteins"/>
    <property type="match status" value="1"/>
</dbReference>
<dbReference type="GO" id="GO:0005634">
    <property type="term" value="C:nucleus"/>
    <property type="evidence" value="ECO:0007669"/>
    <property type="project" value="UniProtKB-SubCell"/>
</dbReference>
<dbReference type="PANTHER" id="PTHR11630">
    <property type="entry name" value="DNA REPLICATION LICENSING FACTOR MCM FAMILY MEMBER"/>
    <property type="match status" value="1"/>
</dbReference>
<dbReference type="InterPro" id="IPR001208">
    <property type="entry name" value="MCM_dom"/>
</dbReference>
<name>A0A1Q3FWA5_CULTA</name>
<dbReference type="GO" id="GO:0016787">
    <property type="term" value="F:hydrolase activity"/>
    <property type="evidence" value="ECO:0007669"/>
    <property type="project" value="UniProtKB-KW"/>
</dbReference>
<proteinExistence type="inferred from homology"/>
<dbReference type="GO" id="GO:0017116">
    <property type="term" value="F:single-stranded DNA helicase activity"/>
    <property type="evidence" value="ECO:0007669"/>
    <property type="project" value="TreeGrafter"/>
</dbReference>
<dbReference type="Gene3D" id="3.40.50.300">
    <property type="entry name" value="P-loop containing nucleotide triphosphate hydrolases"/>
    <property type="match status" value="1"/>
</dbReference>
<dbReference type="SMART" id="SM00350">
    <property type="entry name" value="MCM"/>
    <property type="match status" value="1"/>
</dbReference>
<dbReference type="InterPro" id="IPR033762">
    <property type="entry name" value="MCM_OB"/>
</dbReference>
<evidence type="ECO:0000256" key="6">
    <source>
        <dbReference type="ARBA" id="ARBA00022763"/>
    </source>
</evidence>
<evidence type="ECO:0000256" key="15">
    <source>
        <dbReference type="RuleBase" id="RU004070"/>
    </source>
</evidence>
<keyword evidence="9 15" id="KW-0067">ATP-binding</keyword>
<comment type="catalytic activity">
    <reaction evidence="14">
        <text>ATP + H2O = ADP + phosphate + H(+)</text>
        <dbReference type="Rhea" id="RHEA:13065"/>
        <dbReference type="ChEBI" id="CHEBI:15377"/>
        <dbReference type="ChEBI" id="CHEBI:15378"/>
        <dbReference type="ChEBI" id="CHEBI:30616"/>
        <dbReference type="ChEBI" id="CHEBI:43474"/>
        <dbReference type="ChEBI" id="CHEBI:456216"/>
        <dbReference type="EC" id="3.6.4.12"/>
    </reaction>
</comment>
<dbReference type="PANTHER" id="PTHR11630:SF48">
    <property type="entry name" value="DNA HELICASE MCM9"/>
    <property type="match status" value="1"/>
</dbReference>
<comment type="similarity">
    <text evidence="2 15">Belongs to the MCM family.</text>
</comment>
<dbReference type="GO" id="GO:0003697">
    <property type="term" value="F:single-stranded DNA binding"/>
    <property type="evidence" value="ECO:0007669"/>
    <property type="project" value="TreeGrafter"/>
</dbReference>
<evidence type="ECO:0000259" key="17">
    <source>
        <dbReference type="PROSITE" id="PS50051"/>
    </source>
</evidence>
<reference evidence="18" key="1">
    <citation type="submission" date="2017-01" db="EMBL/GenBank/DDBJ databases">
        <title>A deep insight into the sialotranscriptome of adult male and female Cluex tarsalis mosquitoes.</title>
        <authorList>
            <person name="Ribeiro J.M."/>
            <person name="Moreira F."/>
            <person name="Bernard K.A."/>
            <person name="Calvo E."/>
        </authorList>
    </citation>
    <scope>NUCLEOTIDE SEQUENCE</scope>
    <source>
        <strain evidence="18">Kern County</strain>
        <tissue evidence="18">Salivary glands</tissue>
    </source>
</reference>
<dbReference type="GO" id="GO:0005524">
    <property type="term" value="F:ATP binding"/>
    <property type="evidence" value="ECO:0007669"/>
    <property type="project" value="UniProtKB-KW"/>
</dbReference>
<keyword evidence="4" id="KW-0235">DNA replication</keyword>
<dbReference type="EC" id="3.6.4.12" evidence="3"/>
<dbReference type="AlphaFoldDB" id="A0A1Q3FWA5"/>
<dbReference type="PROSITE" id="PS50051">
    <property type="entry name" value="MCM_2"/>
    <property type="match status" value="1"/>
</dbReference>
<dbReference type="EMBL" id="GFDL01003299">
    <property type="protein sequence ID" value="JAV31746.1"/>
    <property type="molecule type" value="Transcribed_RNA"/>
</dbReference>
<evidence type="ECO:0000256" key="3">
    <source>
        <dbReference type="ARBA" id="ARBA00012551"/>
    </source>
</evidence>
<keyword evidence="10 15" id="KW-0238">DNA-binding</keyword>
<dbReference type="PRINTS" id="PR01657">
    <property type="entry name" value="MCMFAMILY"/>
</dbReference>